<dbReference type="Proteomes" id="UP000245631">
    <property type="component" value="Unassembled WGS sequence"/>
</dbReference>
<sequence length="359" mass="39439">MRTSSKAEGERPVRIATEVVRQHAELVAFLWAQRDSWSAEDPPDAKVIAQIDERLETNLDGLRIAGTATWPFLIAQHENFPEKGELFAFAWMALELADGGKVAQAVEFGSLTADDAKGLVGALAWHKPAAIGPFVREWIGSQDAFTRFLGVSSCIVHNVDPGATLARLVKDNDSRVRAAALRLAGQLRRFDLGRDVQSALEHGDERVRLWASWALVELGSGDLTRQELRKIATAAGPHAMVAMRALVKAGPHKDIRAWMGGLMRTLPTAPLAVRGIGMLGDRSVLAWLIERMREPHVAVAACTAFLELYPEAREETKLFTVDPMELGSAFAKHFEDDVVRLALPDKVKTWLAQTATTRS</sequence>
<dbReference type="InterPro" id="IPR011989">
    <property type="entry name" value="ARM-like"/>
</dbReference>
<accession>A0A8E2WGE3</accession>
<dbReference type="GeneID" id="61051140"/>
<comment type="caution">
    <text evidence="1">The sequence shown here is derived from an EMBL/GenBank/DDBJ whole genome shotgun (WGS) entry which is preliminary data.</text>
</comment>
<name>A0A8E2WGE3_RHILI</name>
<evidence type="ECO:0000313" key="1">
    <source>
        <dbReference type="EMBL" id="PWJ92321.1"/>
    </source>
</evidence>
<gene>
    <name evidence="1" type="ORF">C8D77_10293</name>
</gene>
<reference evidence="1 2" key="1">
    <citation type="submission" date="2018-05" db="EMBL/GenBank/DDBJ databases">
        <title>Genomic Encyclopedia of Type Strains, Phase IV (KMG-IV): sequencing the most valuable type-strain genomes for metagenomic binning, comparative biology and taxonomic classification.</title>
        <authorList>
            <person name="Goeker M."/>
        </authorList>
    </citation>
    <scope>NUCLEOTIDE SEQUENCE [LARGE SCALE GENOMIC DNA]</scope>
    <source>
        <strain evidence="1 2">DSM 2626</strain>
    </source>
</reference>
<dbReference type="RefSeq" id="WP_109661604.1">
    <property type="nucleotide sequence ID" value="NZ_QGGH01000002.1"/>
</dbReference>
<dbReference type="Pfam" id="PF13646">
    <property type="entry name" value="HEAT_2"/>
    <property type="match status" value="1"/>
</dbReference>
<dbReference type="SUPFAM" id="SSF48371">
    <property type="entry name" value="ARM repeat"/>
    <property type="match status" value="1"/>
</dbReference>
<protein>
    <submittedName>
        <fullName evidence="1">Uncharacterized protein (TIGR02270 family)</fullName>
    </submittedName>
</protein>
<dbReference type="Gene3D" id="1.25.10.10">
    <property type="entry name" value="Leucine-rich Repeat Variant"/>
    <property type="match status" value="1"/>
</dbReference>
<organism evidence="1 2">
    <name type="scientific">Rhizobium loti</name>
    <name type="common">Mesorhizobium loti</name>
    <dbReference type="NCBI Taxonomy" id="381"/>
    <lineage>
        <taxon>Bacteria</taxon>
        <taxon>Pseudomonadati</taxon>
        <taxon>Pseudomonadota</taxon>
        <taxon>Alphaproteobacteria</taxon>
        <taxon>Hyphomicrobiales</taxon>
        <taxon>Phyllobacteriaceae</taxon>
        <taxon>Mesorhizobium</taxon>
    </lineage>
</organism>
<evidence type="ECO:0000313" key="2">
    <source>
        <dbReference type="Proteomes" id="UP000245631"/>
    </source>
</evidence>
<dbReference type="AlphaFoldDB" id="A0A8E2WGE3"/>
<dbReference type="InterPro" id="IPR016024">
    <property type="entry name" value="ARM-type_fold"/>
</dbReference>
<proteinExistence type="predicted"/>
<dbReference type="EMBL" id="QGGH01000002">
    <property type="protein sequence ID" value="PWJ92321.1"/>
    <property type="molecule type" value="Genomic_DNA"/>
</dbReference>